<accession>A0A9D1FIL0</accession>
<feature type="domain" description="Glycosyltransferase 2-like" evidence="10">
    <location>
        <begin position="6"/>
        <end position="166"/>
    </location>
</feature>
<dbReference type="GO" id="GO:0016757">
    <property type="term" value="F:glycosyltransferase activity"/>
    <property type="evidence" value="ECO:0007669"/>
    <property type="project" value="UniProtKB-KW"/>
</dbReference>
<comment type="subcellular location">
    <subcellularLocation>
        <location evidence="1">Cell membrane</location>
        <topology evidence="1">Multi-pass membrane protein</topology>
    </subcellularLocation>
</comment>
<dbReference type="InterPro" id="IPR001173">
    <property type="entry name" value="Glyco_trans_2-like"/>
</dbReference>
<feature type="transmembrane region" description="Helical" evidence="9">
    <location>
        <begin position="231"/>
        <end position="252"/>
    </location>
</feature>
<keyword evidence="4" id="KW-0808">Transferase</keyword>
<dbReference type="EMBL" id="DVJQ01000034">
    <property type="protein sequence ID" value="HIS74174.1"/>
    <property type="molecule type" value="Genomic_DNA"/>
</dbReference>
<evidence type="ECO:0000256" key="2">
    <source>
        <dbReference type="ARBA" id="ARBA00022475"/>
    </source>
</evidence>
<evidence type="ECO:0000313" key="12">
    <source>
        <dbReference type="Proteomes" id="UP000886865"/>
    </source>
</evidence>
<keyword evidence="2" id="KW-1003">Cell membrane</keyword>
<evidence type="ECO:0000256" key="5">
    <source>
        <dbReference type="ARBA" id="ARBA00022692"/>
    </source>
</evidence>
<proteinExistence type="inferred from homology"/>
<dbReference type="Pfam" id="PF00535">
    <property type="entry name" value="Glycos_transf_2"/>
    <property type="match status" value="1"/>
</dbReference>
<evidence type="ECO:0000256" key="7">
    <source>
        <dbReference type="ARBA" id="ARBA00023136"/>
    </source>
</evidence>
<comment type="caution">
    <text evidence="11">The sequence shown here is derived from an EMBL/GenBank/DDBJ whole genome shotgun (WGS) entry which is preliminary data.</text>
</comment>
<evidence type="ECO:0000256" key="1">
    <source>
        <dbReference type="ARBA" id="ARBA00004651"/>
    </source>
</evidence>
<dbReference type="Gene3D" id="3.90.550.10">
    <property type="entry name" value="Spore Coat Polysaccharide Biosynthesis Protein SpsA, Chain A"/>
    <property type="match status" value="1"/>
</dbReference>
<keyword evidence="7 9" id="KW-0472">Membrane</keyword>
<feature type="transmembrane region" description="Helical" evidence="9">
    <location>
        <begin position="258"/>
        <end position="283"/>
    </location>
</feature>
<dbReference type="PANTHER" id="PTHR48090">
    <property type="entry name" value="UNDECAPRENYL-PHOSPHATE 4-DEOXY-4-FORMAMIDO-L-ARABINOSE TRANSFERASE-RELATED"/>
    <property type="match status" value="1"/>
</dbReference>
<comment type="similarity">
    <text evidence="8">Belongs to the glycosyltransferase 2 family. GtrB subfamily.</text>
</comment>
<protein>
    <submittedName>
        <fullName evidence="11">Glycosyltransferase family 2 protein</fullName>
    </submittedName>
</protein>
<dbReference type="FunFam" id="3.90.550.10:FF:000079">
    <property type="entry name" value="Probable glycosyl transferase"/>
    <property type="match status" value="1"/>
</dbReference>
<dbReference type="AlphaFoldDB" id="A0A9D1FIL0"/>
<dbReference type="PANTHER" id="PTHR48090:SF1">
    <property type="entry name" value="PROPHAGE BACTOPRENOL GLUCOSYL TRANSFERASE HOMOLOG"/>
    <property type="match status" value="1"/>
</dbReference>
<dbReference type="SUPFAM" id="SSF53448">
    <property type="entry name" value="Nucleotide-diphospho-sugar transferases"/>
    <property type="match status" value="1"/>
</dbReference>
<keyword evidence="6 9" id="KW-1133">Transmembrane helix</keyword>
<reference evidence="11" key="2">
    <citation type="journal article" date="2021" name="PeerJ">
        <title>Extensive microbial diversity within the chicken gut microbiome revealed by metagenomics and culture.</title>
        <authorList>
            <person name="Gilroy R."/>
            <person name="Ravi A."/>
            <person name="Getino M."/>
            <person name="Pursley I."/>
            <person name="Horton D.L."/>
            <person name="Alikhan N.F."/>
            <person name="Baker D."/>
            <person name="Gharbi K."/>
            <person name="Hall N."/>
            <person name="Watson M."/>
            <person name="Adriaenssens E.M."/>
            <person name="Foster-Nyarko E."/>
            <person name="Jarju S."/>
            <person name="Secka A."/>
            <person name="Antonio M."/>
            <person name="Oren A."/>
            <person name="Chaudhuri R.R."/>
            <person name="La Ragione R."/>
            <person name="Hildebrand F."/>
            <person name="Pallen M.J."/>
        </authorList>
    </citation>
    <scope>NUCLEOTIDE SEQUENCE</scope>
    <source>
        <strain evidence="11">CHK152-2871</strain>
    </source>
</reference>
<name>A0A9D1FIL0_9BACT</name>
<evidence type="ECO:0000256" key="3">
    <source>
        <dbReference type="ARBA" id="ARBA00022676"/>
    </source>
</evidence>
<keyword evidence="3" id="KW-0328">Glycosyltransferase</keyword>
<dbReference type="InterPro" id="IPR050256">
    <property type="entry name" value="Glycosyltransferase_2"/>
</dbReference>
<reference evidence="11" key="1">
    <citation type="submission" date="2020-10" db="EMBL/GenBank/DDBJ databases">
        <authorList>
            <person name="Gilroy R."/>
        </authorList>
    </citation>
    <scope>NUCLEOTIDE SEQUENCE</scope>
    <source>
        <strain evidence="11">CHK152-2871</strain>
    </source>
</reference>
<evidence type="ECO:0000259" key="10">
    <source>
        <dbReference type="Pfam" id="PF00535"/>
    </source>
</evidence>
<evidence type="ECO:0000256" key="6">
    <source>
        <dbReference type="ARBA" id="ARBA00022989"/>
    </source>
</evidence>
<dbReference type="GO" id="GO:0005886">
    <property type="term" value="C:plasma membrane"/>
    <property type="evidence" value="ECO:0007669"/>
    <property type="project" value="UniProtKB-SubCell"/>
</dbReference>
<evidence type="ECO:0000313" key="11">
    <source>
        <dbReference type="EMBL" id="HIS74174.1"/>
    </source>
</evidence>
<organism evidence="11 12">
    <name type="scientific">Candidatus Galligastranaerophilus intestinavium</name>
    <dbReference type="NCBI Taxonomy" id="2840836"/>
    <lineage>
        <taxon>Bacteria</taxon>
        <taxon>Candidatus Galligastranaerophilus</taxon>
    </lineage>
</organism>
<dbReference type="InterPro" id="IPR029044">
    <property type="entry name" value="Nucleotide-diphossugar_trans"/>
</dbReference>
<evidence type="ECO:0000256" key="8">
    <source>
        <dbReference type="ARBA" id="ARBA00038152"/>
    </source>
</evidence>
<keyword evidence="5 9" id="KW-0812">Transmembrane</keyword>
<evidence type="ECO:0000256" key="4">
    <source>
        <dbReference type="ARBA" id="ARBA00022679"/>
    </source>
</evidence>
<dbReference type="CDD" id="cd04187">
    <property type="entry name" value="DPM1_like_bac"/>
    <property type="match status" value="1"/>
</dbReference>
<dbReference type="Proteomes" id="UP000886865">
    <property type="component" value="Unassembled WGS sequence"/>
</dbReference>
<gene>
    <name evidence="11" type="ORF">IAA86_04035</name>
</gene>
<sequence>MQTIDIIVPVYNEEACLNQTIERLLNLKEKFKGKLSVSYIFVNDGSKDNSAQILEEFAKKDKSIKVINFSRNFGHQMAITAGLDYSKADYSAIIDADLQDPPELIYDMYEKSLEGFDIVYGKRLKRESETAFKKLSAWGFYRVLKSLCNIEIPTDTGDFRLITKNVREAFNKMREKHRFIRAMVPWTGFKSAPVYFNRSERFAGETKYPLSKMLKLAFDGIFSFSFKPVDLIFVLSAVLFLTSLVILGFGIFDGFEEEFLICFTVFLVGAINLLALGILGQYIGRIYDETRNRPLYIVKNSINL</sequence>
<evidence type="ECO:0000256" key="9">
    <source>
        <dbReference type="SAM" id="Phobius"/>
    </source>
</evidence>